<feature type="compositionally biased region" description="Basic and acidic residues" evidence="1">
    <location>
        <begin position="117"/>
        <end position="145"/>
    </location>
</feature>
<feature type="compositionally biased region" description="Polar residues" evidence="1">
    <location>
        <begin position="153"/>
        <end position="169"/>
    </location>
</feature>
<dbReference type="PANTHER" id="PTHR34606">
    <property type="entry name" value="BON DOMAIN-CONTAINING PROTEIN"/>
    <property type="match status" value="1"/>
</dbReference>
<dbReference type="KEGG" id="bbat:Bdt_2202"/>
<evidence type="ECO:0000313" key="4">
    <source>
        <dbReference type="Proteomes" id="UP000010074"/>
    </source>
</evidence>
<dbReference type="HOGENOM" id="CLU_075743_0_0_7"/>
<dbReference type="STRING" id="1069642.Bdt_2202"/>
<gene>
    <name evidence="3" type="ORF">Bdt_2202</name>
</gene>
<feature type="compositionally biased region" description="Basic and acidic residues" evidence="1">
    <location>
        <begin position="271"/>
        <end position="282"/>
    </location>
</feature>
<evidence type="ECO:0000259" key="2">
    <source>
        <dbReference type="PROSITE" id="PS50914"/>
    </source>
</evidence>
<dbReference type="PROSITE" id="PS50914">
    <property type="entry name" value="BON"/>
    <property type="match status" value="1"/>
</dbReference>
<dbReference type="SMART" id="SM00749">
    <property type="entry name" value="BON"/>
    <property type="match status" value="1"/>
</dbReference>
<name>K7ZFW1_BDEBC</name>
<feature type="domain" description="BON" evidence="2">
    <location>
        <begin position="205"/>
        <end position="273"/>
    </location>
</feature>
<dbReference type="Gene3D" id="3.30.1340.30">
    <property type="match status" value="1"/>
</dbReference>
<feature type="compositionally biased region" description="Polar residues" evidence="1">
    <location>
        <begin position="65"/>
        <end position="116"/>
    </location>
</feature>
<feature type="compositionally biased region" description="Basic and acidic residues" evidence="1">
    <location>
        <begin position="170"/>
        <end position="190"/>
    </location>
</feature>
<dbReference type="PATRIC" id="fig|1069642.3.peg.2179"/>
<feature type="compositionally biased region" description="Low complexity" evidence="1">
    <location>
        <begin position="283"/>
        <end position="318"/>
    </location>
</feature>
<feature type="region of interest" description="Disordered" evidence="1">
    <location>
        <begin position="262"/>
        <end position="318"/>
    </location>
</feature>
<sequence>MRGDRSSSSESNFRRDEQRPYRREASERRDWYERDEMDERSGYRDEEYRPSSDYRDASDYRRDFNYSNQDYGRTQGSRELSRGSRSIDGNRSGSSYESNASGRQDRYGSSSEQSYGRSDDRNERSWDRSNRSERGSGYEAGRFDSRCGLYGTSDLTRQGSDQYRSSSSFDTDRERSSERGSERGSERSEGRSQFFGRGPKSYKRSDERIKEDVCEMLTRDNNIDAEGIDVEVKEGEVTLTGTVPDRRMKHQAEDCAEGCYGVKDVTNNIRVSRESSSTERDSSSSQSGERSSSSLGAAGTTGTKKSSSSTTSTNAPNH</sequence>
<feature type="compositionally biased region" description="Basic and acidic residues" evidence="1">
    <location>
        <begin position="1"/>
        <end position="64"/>
    </location>
</feature>
<dbReference type="InterPro" id="IPR014004">
    <property type="entry name" value="Transpt-assoc_nodulatn_dom_bac"/>
</dbReference>
<dbReference type="AlphaFoldDB" id="K7ZFW1"/>
<dbReference type="EMBL" id="CP002930">
    <property type="protein sequence ID" value="AFY01887.1"/>
    <property type="molecule type" value="Genomic_DNA"/>
</dbReference>
<protein>
    <recommendedName>
        <fullName evidence="2">BON domain-containing protein</fullName>
    </recommendedName>
</protein>
<feature type="region of interest" description="Disordered" evidence="1">
    <location>
        <begin position="1"/>
        <end position="208"/>
    </location>
</feature>
<organism evidence="3 4">
    <name type="scientific">Bdellovibrio bacteriovorus str. Tiberius</name>
    <dbReference type="NCBI Taxonomy" id="1069642"/>
    <lineage>
        <taxon>Bacteria</taxon>
        <taxon>Pseudomonadati</taxon>
        <taxon>Bdellovibrionota</taxon>
        <taxon>Bdellovibrionia</taxon>
        <taxon>Bdellovibrionales</taxon>
        <taxon>Pseudobdellovibrionaceae</taxon>
        <taxon>Bdellovibrio</taxon>
    </lineage>
</organism>
<evidence type="ECO:0000313" key="3">
    <source>
        <dbReference type="EMBL" id="AFY01887.1"/>
    </source>
</evidence>
<dbReference type="PANTHER" id="PTHR34606:SF15">
    <property type="entry name" value="BON DOMAIN-CONTAINING PROTEIN"/>
    <property type="match status" value="1"/>
</dbReference>
<reference evidence="3 4" key="1">
    <citation type="journal article" date="2012" name="BMC Genomics">
        <title>Genome analysis of a simultaneously predatory and prey-independent, novel Bdellovibrio bacteriovorus from the River Tiber, supports in silico predictions of both ancient and recent lateral gene transfer from diverse bacteria.</title>
        <authorList>
            <person name="Hobley L."/>
            <person name="Lerner T.R."/>
            <person name="Williams L.E."/>
            <person name="Lambert C."/>
            <person name="Till R."/>
            <person name="Milner D.S."/>
            <person name="Basford S.M."/>
            <person name="Capeness M.J."/>
            <person name="Fenton A.K."/>
            <person name="Atterbury R.J."/>
            <person name="Harris M.A."/>
            <person name="Sockett R.E."/>
        </authorList>
    </citation>
    <scope>NUCLEOTIDE SEQUENCE [LARGE SCALE GENOMIC DNA]</scope>
    <source>
        <strain evidence="3 4">Tiberius</strain>
    </source>
</reference>
<accession>K7ZFW1</accession>
<dbReference type="Pfam" id="PF04972">
    <property type="entry name" value="BON"/>
    <property type="match status" value="1"/>
</dbReference>
<dbReference type="InterPro" id="IPR007055">
    <property type="entry name" value="BON_dom"/>
</dbReference>
<dbReference type="Proteomes" id="UP000010074">
    <property type="component" value="Chromosome"/>
</dbReference>
<proteinExistence type="predicted"/>
<evidence type="ECO:0000256" key="1">
    <source>
        <dbReference type="SAM" id="MobiDB-lite"/>
    </source>
</evidence>
<dbReference type="InterPro" id="IPR051686">
    <property type="entry name" value="Lipoprotein_DolP"/>
</dbReference>